<reference evidence="2 3" key="1">
    <citation type="submission" date="2017-06" db="EMBL/GenBank/DDBJ databases">
        <authorList>
            <person name="Kim H.J."/>
            <person name="Triplett B.A."/>
        </authorList>
    </citation>
    <scope>NUCLEOTIDE SEQUENCE [LARGE SCALE GENOMIC DNA]</scope>
    <source>
        <strain evidence="2 3">DSM 25597</strain>
    </source>
</reference>
<proteinExistence type="predicted"/>
<feature type="signal peptide" evidence="1">
    <location>
        <begin position="1"/>
        <end position="27"/>
    </location>
</feature>
<evidence type="ECO:0000313" key="2">
    <source>
        <dbReference type="EMBL" id="SNR91875.1"/>
    </source>
</evidence>
<protein>
    <recommendedName>
        <fullName evidence="4">Lipoprotein</fullName>
    </recommendedName>
</protein>
<dbReference type="Proteomes" id="UP000198379">
    <property type="component" value="Unassembled WGS sequence"/>
</dbReference>
<evidence type="ECO:0000256" key="1">
    <source>
        <dbReference type="SAM" id="SignalP"/>
    </source>
</evidence>
<keyword evidence="1" id="KW-0732">Signal</keyword>
<dbReference type="RefSeq" id="WP_089372038.1">
    <property type="nucleotide sequence ID" value="NZ_BMEP01000007.1"/>
</dbReference>
<name>A0A239A8B4_9FLAO</name>
<evidence type="ECO:0008006" key="4">
    <source>
        <dbReference type="Google" id="ProtNLM"/>
    </source>
</evidence>
<dbReference type="PROSITE" id="PS51257">
    <property type="entry name" value="PROKAR_LIPOPROTEIN"/>
    <property type="match status" value="1"/>
</dbReference>
<feature type="chain" id="PRO_5012986343" description="Lipoprotein" evidence="1">
    <location>
        <begin position="28"/>
        <end position="227"/>
    </location>
</feature>
<organism evidence="2 3">
    <name type="scientific">Dokdonia pacifica</name>
    <dbReference type="NCBI Taxonomy" id="1627892"/>
    <lineage>
        <taxon>Bacteria</taxon>
        <taxon>Pseudomonadati</taxon>
        <taxon>Bacteroidota</taxon>
        <taxon>Flavobacteriia</taxon>
        <taxon>Flavobacteriales</taxon>
        <taxon>Flavobacteriaceae</taxon>
        <taxon>Dokdonia</taxon>
    </lineage>
</organism>
<sequence>MKTSNFFLIAFIGIALFAISCSTSDDALLQEEENLLVTEEMSLEESEGASSNSRIAVDTAVCTYFNANPFTAQTETFLCGDPNPNPAPKPQLKTLDRTAVAQVSCFPSLLKVYVPNDFEDQILDGTTFVQEFDTSFSYGSEFLYFSERGVPENACLYPYIQPNHANILFRSVSCEIQDYFDTLPTLPSNQFYYPEITYLFTDFLFSGPHATSSFVEFGVDVKIWEVN</sequence>
<accession>A0A239A8B4</accession>
<gene>
    <name evidence="2" type="ORF">SAMN06265376_104227</name>
</gene>
<evidence type="ECO:0000313" key="3">
    <source>
        <dbReference type="Proteomes" id="UP000198379"/>
    </source>
</evidence>
<dbReference type="EMBL" id="FZNY01000004">
    <property type="protein sequence ID" value="SNR91875.1"/>
    <property type="molecule type" value="Genomic_DNA"/>
</dbReference>
<dbReference type="AlphaFoldDB" id="A0A239A8B4"/>
<keyword evidence="3" id="KW-1185">Reference proteome</keyword>